<keyword evidence="1" id="KW-0732">Signal</keyword>
<feature type="signal peptide" evidence="1">
    <location>
        <begin position="1"/>
        <end position="24"/>
    </location>
</feature>
<evidence type="ECO:0000259" key="2">
    <source>
        <dbReference type="Pfam" id="PF03372"/>
    </source>
</evidence>
<organism evidence="3">
    <name type="scientific">Oceaniferula spumae</name>
    <dbReference type="NCBI Taxonomy" id="2979115"/>
    <lineage>
        <taxon>Bacteria</taxon>
        <taxon>Pseudomonadati</taxon>
        <taxon>Verrucomicrobiota</taxon>
        <taxon>Verrucomicrobiia</taxon>
        <taxon>Verrucomicrobiales</taxon>
        <taxon>Verrucomicrobiaceae</taxon>
        <taxon>Oceaniferula</taxon>
    </lineage>
</organism>
<dbReference type="GO" id="GO:0003824">
    <property type="term" value="F:catalytic activity"/>
    <property type="evidence" value="ECO:0007669"/>
    <property type="project" value="InterPro"/>
</dbReference>
<feature type="domain" description="Endonuclease/exonuclease/phosphatase" evidence="2">
    <location>
        <begin position="32"/>
        <end position="338"/>
    </location>
</feature>
<reference evidence="3" key="1">
    <citation type="submission" date="2024-07" db="EMBL/GenBank/DDBJ databases">
        <title>Complete genome sequence of Verrucomicrobiaceae bacterium NT6N.</title>
        <authorList>
            <person name="Huang C."/>
            <person name="Takami H."/>
            <person name="Hamasaki K."/>
        </authorList>
    </citation>
    <scope>NUCLEOTIDE SEQUENCE</scope>
    <source>
        <strain evidence="3">NT6N</strain>
    </source>
</reference>
<dbReference type="InterPro" id="IPR036691">
    <property type="entry name" value="Endo/exonu/phosph_ase_sf"/>
</dbReference>
<dbReference type="AlphaFoldDB" id="A0AAT9FK89"/>
<dbReference type="InterPro" id="IPR005135">
    <property type="entry name" value="Endo/exonuclease/phosphatase"/>
</dbReference>
<dbReference type="Gene3D" id="3.60.10.10">
    <property type="entry name" value="Endonuclease/exonuclease/phosphatase"/>
    <property type="match status" value="1"/>
</dbReference>
<gene>
    <name evidence="3" type="ORF">NT6N_14550</name>
</gene>
<protein>
    <recommendedName>
        <fullName evidence="2">Endonuclease/exonuclease/phosphatase domain-containing protein</fullName>
    </recommendedName>
</protein>
<evidence type="ECO:0000313" key="3">
    <source>
        <dbReference type="EMBL" id="BDS06415.1"/>
    </source>
</evidence>
<dbReference type="KEGG" id="osu:NT6N_14550"/>
<name>A0AAT9FK89_9BACT</name>
<dbReference type="Pfam" id="PF03372">
    <property type="entry name" value="Exo_endo_phos"/>
    <property type="match status" value="1"/>
</dbReference>
<dbReference type="EMBL" id="AP026866">
    <property type="protein sequence ID" value="BDS06415.1"/>
    <property type="molecule type" value="Genomic_DNA"/>
</dbReference>
<proteinExistence type="predicted"/>
<accession>A0AAT9FK89</accession>
<dbReference type="SUPFAM" id="SSF56219">
    <property type="entry name" value="DNase I-like"/>
    <property type="match status" value="1"/>
</dbReference>
<evidence type="ECO:0000256" key="1">
    <source>
        <dbReference type="SAM" id="SignalP"/>
    </source>
</evidence>
<sequence length="357" mass="40621">MTRNISKLTILTAIITMAFNICRADEPMVVTTWNIEHLGSPGRGFGGGFGGFGRYSQPLRRDELPRRTPEQLKNIAKFIHTNLKSDIIALQEVAITHQRRHRSLNKPLDQITAELNILQEGANWSYFLPYTNVVPEEEDERNMFVGFLWNQKRVRLVKVFEMSMVDQVLAGKELFARKPMIGYFEEVREDGSPGIDFVLVNIHLASGQEHDENHLIAMTLIEFGIAMDLAKHAVSEPSVIILGDFNENPEREDEEGKALTSPAMAEHMKFKGYINLTLPTMEFTRMNNKLNSLIDHVMVNRSAQALLLEPKAEVYKPGGGLLGNKEMFAPWRQTYSDHFPLSFKIKSGHDNDSDFFE</sequence>
<feature type="chain" id="PRO_5043479291" description="Endonuclease/exonuclease/phosphatase domain-containing protein" evidence="1">
    <location>
        <begin position="25"/>
        <end position="357"/>
    </location>
</feature>